<dbReference type="PROSITE" id="PS00584">
    <property type="entry name" value="PFKB_KINASES_2"/>
    <property type="match status" value="1"/>
</dbReference>
<keyword evidence="2 6" id="KW-0808">Transferase</keyword>
<dbReference type="eggNOG" id="COG0524">
    <property type="taxonomic scope" value="Bacteria"/>
</dbReference>
<evidence type="ECO:0000256" key="3">
    <source>
        <dbReference type="ARBA" id="ARBA00022741"/>
    </source>
</evidence>
<name>W7IMK4_9PSEU</name>
<dbReference type="GO" id="GO:0008865">
    <property type="term" value="F:fructokinase activity"/>
    <property type="evidence" value="ECO:0007669"/>
    <property type="project" value="UniProtKB-EC"/>
</dbReference>
<evidence type="ECO:0000313" key="8">
    <source>
        <dbReference type="EMBL" id="EWC61573.1"/>
    </source>
</evidence>
<dbReference type="PRINTS" id="PR00990">
    <property type="entry name" value="RIBOKINASE"/>
</dbReference>
<dbReference type="STRING" id="909613.UO65_3094"/>
<dbReference type="Proteomes" id="UP000019277">
    <property type="component" value="Unassembled WGS sequence"/>
</dbReference>
<keyword evidence="9" id="KW-1185">Reference proteome</keyword>
<dbReference type="RefSeq" id="WP_035283053.1">
    <property type="nucleotide sequence ID" value="NZ_AYXG01000104.1"/>
</dbReference>
<evidence type="ECO:0000256" key="2">
    <source>
        <dbReference type="ARBA" id="ARBA00022679"/>
    </source>
</evidence>
<reference evidence="8 9" key="1">
    <citation type="journal article" date="2014" name="Genome Announc.">
        <title>Draft Genome Sequence of the Antitrypanosomally Active Sponge-Associated Bacterium Actinokineospora sp. Strain EG49.</title>
        <authorList>
            <person name="Harjes J."/>
            <person name="Ryu T."/>
            <person name="Abdelmohsen U.R."/>
            <person name="Moitinho-Silva L."/>
            <person name="Horn H."/>
            <person name="Ravasi T."/>
            <person name="Hentschel U."/>
        </authorList>
    </citation>
    <scope>NUCLEOTIDE SEQUENCE [LARGE SCALE GENOMIC DNA]</scope>
    <source>
        <strain evidence="8 9">EG49</strain>
    </source>
</reference>
<dbReference type="EMBL" id="AYXG01000104">
    <property type="protein sequence ID" value="EWC61573.1"/>
    <property type="molecule type" value="Genomic_DNA"/>
</dbReference>
<dbReference type="InterPro" id="IPR002173">
    <property type="entry name" value="Carboh/pur_kinase_PfkB_CS"/>
</dbReference>
<dbReference type="SUPFAM" id="SSF53613">
    <property type="entry name" value="Ribokinase-like"/>
    <property type="match status" value="1"/>
</dbReference>
<keyword evidence="4 6" id="KW-0418">Kinase</keyword>
<comment type="caution">
    <text evidence="8">The sequence shown here is derived from an EMBL/GenBank/DDBJ whole genome shotgun (WGS) entry which is preliminary data.</text>
</comment>
<evidence type="ECO:0000256" key="5">
    <source>
        <dbReference type="ARBA" id="ARBA00022840"/>
    </source>
</evidence>
<comment type="similarity">
    <text evidence="1 6">Belongs to the carbohydrate kinase PfkB family.</text>
</comment>
<protein>
    <submittedName>
        <fullName evidence="8">Fructokinase</fullName>
        <ecNumber evidence="8">2.7.1.4</ecNumber>
    </submittedName>
</protein>
<evidence type="ECO:0000313" key="9">
    <source>
        <dbReference type="Proteomes" id="UP000019277"/>
    </source>
</evidence>
<feature type="domain" description="Carbohydrate kinase PfkB" evidence="7">
    <location>
        <begin position="2"/>
        <end position="291"/>
    </location>
</feature>
<dbReference type="InterPro" id="IPR029056">
    <property type="entry name" value="Ribokinase-like"/>
</dbReference>
<evidence type="ECO:0000259" key="7">
    <source>
        <dbReference type="Pfam" id="PF00294"/>
    </source>
</evidence>
<dbReference type="PANTHER" id="PTHR43085:SF1">
    <property type="entry name" value="PSEUDOURIDINE KINASE-RELATED"/>
    <property type="match status" value="1"/>
</dbReference>
<keyword evidence="3" id="KW-0547">Nucleotide-binding</keyword>
<evidence type="ECO:0000256" key="6">
    <source>
        <dbReference type="RuleBase" id="RU003704"/>
    </source>
</evidence>
<accession>W7IMK4</accession>
<evidence type="ECO:0000256" key="1">
    <source>
        <dbReference type="ARBA" id="ARBA00010688"/>
    </source>
</evidence>
<dbReference type="Gene3D" id="3.40.1190.20">
    <property type="match status" value="1"/>
</dbReference>
<dbReference type="EC" id="2.7.1.4" evidence="8"/>
<proteinExistence type="inferred from homology"/>
<dbReference type="InterPro" id="IPR050306">
    <property type="entry name" value="PfkB_Carbo_kinase"/>
</dbReference>
<dbReference type="InterPro" id="IPR011611">
    <property type="entry name" value="PfkB_dom"/>
</dbReference>
<dbReference type="CDD" id="cd01167">
    <property type="entry name" value="bac_FRK"/>
    <property type="match status" value="1"/>
</dbReference>
<gene>
    <name evidence="8" type="ORF">UO65_3094</name>
</gene>
<keyword evidence="5" id="KW-0067">ATP-binding</keyword>
<dbReference type="AlphaFoldDB" id="W7IMK4"/>
<evidence type="ECO:0000256" key="4">
    <source>
        <dbReference type="ARBA" id="ARBA00022777"/>
    </source>
</evidence>
<dbReference type="Pfam" id="PF00294">
    <property type="entry name" value="PfkB"/>
    <property type="match status" value="1"/>
</dbReference>
<dbReference type="InterPro" id="IPR002139">
    <property type="entry name" value="Ribo/fructo_kinase"/>
</dbReference>
<sequence>MITVVGEALADLIAAADGRTFTAHPGGSPANVALGLTRLGTASVLGTRLGDDLFGTLVRTHLTDAGVDVRPLPAPTSDTSVAFAATDAAGVARYDFRITWDITALPPLDGAECLHTGSLATLLEPGARVVEAAMRTERTVSYDPNVRPSLSGTPAEERPRVERQVALSDVVKVSEEDLGWLYPGEDPVERAVRWLALGPSLVVVTLGADGAHAVTGNHATTRPGPPTTVVDTVGAGDAFTAGLLHWLSRAGLLSGNHTAIASVTGRSLENAVDFANAVAAITCSRAGANPPTLAELGAARSLLP</sequence>
<dbReference type="PATRIC" id="fig|909613.9.peg.3096"/>
<organism evidence="8 9">
    <name type="scientific">Actinokineospora spheciospongiae</name>
    <dbReference type="NCBI Taxonomy" id="909613"/>
    <lineage>
        <taxon>Bacteria</taxon>
        <taxon>Bacillati</taxon>
        <taxon>Actinomycetota</taxon>
        <taxon>Actinomycetes</taxon>
        <taxon>Pseudonocardiales</taxon>
        <taxon>Pseudonocardiaceae</taxon>
        <taxon>Actinokineospora</taxon>
    </lineage>
</organism>
<dbReference type="PROSITE" id="PS00583">
    <property type="entry name" value="PFKB_KINASES_1"/>
    <property type="match status" value="1"/>
</dbReference>
<dbReference type="GO" id="GO:0005524">
    <property type="term" value="F:ATP binding"/>
    <property type="evidence" value="ECO:0007669"/>
    <property type="project" value="UniProtKB-KW"/>
</dbReference>
<dbReference type="GO" id="GO:0006000">
    <property type="term" value="P:fructose metabolic process"/>
    <property type="evidence" value="ECO:0007669"/>
    <property type="project" value="UniProtKB-ARBA"/>
</dbReference>
<dbReference type="PANTHER" id="PTHR43085">
    <property type="entry name" value="HEXOKINASE FAMILY MEMBER"/>
    <property type="match status" value="1"/>
</dbReference>
<dbReference type="OrthoDB" id="9795789at2"/>